<feature type="compositionally biased region" description="Pro residues" evidence="1">
    <location>
        <begin position="183"/>
        <end position="192"/>
    </location>
</feature>
<sequence length="249" mass="27628">MEQKAMRLYIDKNRHFKMEEEREGISASMDVPNGHAFDCRVSQRASTLTACWCLLLAVVALQAEPTNAQRSRAGAKKAVTEAPTYDDYEEYDQGSDETDKAGDDSKTVAGKNSAAPSSSTAAPDDAEDDDSKGTHSFFKNRLRLRTRPSPHPAVKAKPTLPSFIKHPANIEDLGHEHRSEPKPTQPPLPRPKPTTAKPHRFSSGTLRKKQTPPPAKEEPKDDYEDEEDEPAEKRPAASPAKKPLRPRRV</sequence>
<protein>
    <submittedName>
        <fullName evidence="2">Uncharacterized protein</fullName>
    </submittedName>
</protein>
<gene>
    <name evidence="2" type="ORF">BIW11_05743</name>
</gene>
<feature type="region of interest" description="Disordered" evidence="1">
    <location>
        <begin position="66"/>
        <end position="249"/>
    </location>
</feature>
<proteinExistence type="predicted"/>
<dbReference type="Proteomes" id="UP000192247">
    <property type="component" value="Unassembled WGS sequence"/>
</dbReference>
<comment type="caution">
    <text evidence="2">The sequence shown here is derived from an EMBL/GenBank/DDBJ whole genome shotgun (WGS) entry which is preliminary data.</text>
</comment>
<feature type="compositionally biased region" description="Acidic residues" evidence="1">
    <location>
        <begin position="220"/>
        <end position="230"/>
    </location>
</feature>
<evidence type="ECO:0000313" key="2">
    <source>
        <dbReference type="EMBL" id="OQR79422.1"/>
    </source>
</evidence>
<reference evidence="2 3" key="1">
    <citation type="journal article" date="2017" name="Gigascience">
        <title>Draft genome of the honey bee ectoparasitic mite, Tropilaelaps mercedesae, is shaped by the parasitic life history.</title>
        <authorList>
            <person name="Dong X."/>
            <person name="Armstrong S.D."/>
            <person name="Xia D."/>
            <person name="Makepeace B.L."/>
            <person name="Darby A.C."/>
            <person name="Kadowaki T."/>
        </authorList>
    </citation>
    <scope>NUCLEOTIDE SEQUENCE [LARGE SCALE GENOMIC DNA]</scope>
    <source>
        <strain evidence="2">Wuxi-XJTLU</strain>
    </source>
</reference>
<accession>A0A1V9Y149</accession>
<dbReference type="InParanoid" id="A0A1V9Y149"/>
<feature type="compositionally biased region" description="Low complexity" evidence="1">
    <location>
        <begin position="113"/>
        <end position="123"/>
    </location>
</feature>
<feature type="compositionally biased region" description="Basic and acidic residues" evidence="1">
    <location>
        <begin position="168"/>
        <end position="181"/>
    </location>
</feature>
<dbReference type="EMBL" id="MNPL01001125">
    <property type="protein sequence ID" value="OQR79422.1"/>
    <property type="molecule type" value="Genomic_DNA"/>
</dbReference>
<organism evidence="2 3">
    <name type="scientific">Tropilaelaps mercedesae</name>
    <dbReference type="NCBI Taxonomy" id="418985"/>
    <lineage>
        <taxon>Eukaryota</taxon>
        <taxon>Metazoa</taxon>
        <taxon>Ecdysozoa</taxon>
        <taxon>Arthropoda</taxon>
        <taxon>Chelicerata</taxon>
        <taxon>Arachnida</taxon>
        <taxon>Acari</taxon>
        <taxon>Parasitiformes</taxon>
        <taxon>Mesostigmata</taxon>
        <taxon>Gamasina</taxon>
        <taxon>Dermanyssoidea</taxon>
        <taxon>Laelapidae</taxon>
        <taxon>Tropilaelaps</taxon>
    </lineage>
</organism>
<keyword evidence="3" id="KW-1185">Reference proteome</keyword>
<feature type="compositionally biased region" description="Basic residues" evidence="1">
    <location>
        <begin position="138"/>
        <end position="148"/>
    </location>
</feature>
<evidence type="ECO:0000256" key="1">
    <source>
        <dbReference type="SAM" id="MobiDB-lite"/>
    </source>
</evidence>
<feature type="compositionally biased region" description="Acidic residues" evidence="1">
    <location>
        <begin position="84"/>
        <end position="96"/>
    </location>
</feature>
<name>A0A1V9Y149_9ACAR</name>
<dbReference type="OrthoDB" id="10592843at2759"/>
<dbReference type="AlphaFoldDB" id="A0A1V9Y149"/>
<feature type="compositionally biased region" description="Basic and acidic residues" evidence="1">
    <location>
        <begin position="97"/>
        <end position="106"/>
    </location>
</feature>
<evidence type="ECO:0000313" key="3">
    <source>
        <dbReference type="Proteomes" id="UP000192247"/>
    </source>
</evidence>